<keyword evidence="10" id="KW-0282">Flagellum</keyword>
<keyword evidence="6 9" id="KW-0472">Membrane</keyword>
<keyword evidence="10" id="KW-0969">Cilium</keyword>
<protein>
    <recommendedName>
        <fullName evidence="9">Flagellar L-ring protein</fullName>
    </recommendedName>
    <alternativeName>
        <fullName evidence="9">Basal body L-ring protein</fullName>
    </alternativeName>
</protein>
<dbReference type="GO" id="GO:0003774">
    <property type="term" value="F:cytoskeletal motor activity"/>
    <property type="evidence" value="ECO:0007669"/>
    <property type="project" value="InterPro"/>
</dbReference>
<keyword evidence="5 9" id="KW-0732">Signal</keyword>
<comment type="function">
    <text evidence="1 9">Assembles around the rod to form the L-ring and probably protects the motor/basal body from shearing forces during rotation.</text>
</comment>
<dbReference type="AlphaFoldDB" id="A0A8J7K2P4"/>
<evidence type="ECO:0000256" key="6">
    <source>
        <dbReference type="ARBA" id="ARBA00023136"/>
    </source>
</evidence>
<dbReference type="PANTHER" id="PTHR34933:SF3">
    <property type="entry name" value="FLAGELLAR L-RING PROTEIN"/>
    <property type="match status" value="1"/>
</dbReference>
<comment type="similarity">
    <text evidence="3 9">Belongs to the FlgH family.</text>
</comment>
<keyword evidence="9" id="KW-0449">Lipoprotein</keyword>
<evidence type="ECO:0000256" key="8">
    <source>
        <dbReference type="ARBA" id="ARBA00023237"/>
    </source>
</evidence>
<evidence type="ECO:0000256" key="9">
    <source>
        <dbReference type="HAMAP-Rule" id="MF_00415"/>
    </source>
</evidence>
<evidence type="ECO:0000256" key="5">
    <source>
        <dbReference type="ARBA" id="ARBA00022729"/>
    </source>
</evidence>
<keyword evidence="10" id="KW-0966">Cell projection</keyword>
<accession>A0A8J7K2P4</accession>
<evidence type="ECO:0000313" key="11">
    <source>
        <dbReference type="Proteomes" id="UP000604481"/>
    </source>
</evidence>
<comment type="subunit">
    <text evidence="4 9">The basal body constitutes a major portion of the flagellar organelle and consists of four rings (L,P,S, and M) mounted on a central rod.</text>
</comment>
<organism evidence="10 11">
    <name type="scientific">Chitinilyticum piscinae</name>
    <dbReference type="NCBI Taxonomy" id="2866724"/>
    <lineage>
        <taxon>Bacteria</taxon>
        <taxon>Pseudomonadati</taxon>
        <taxon>Pseudomonadota</taxon>
        <taxon>Betaproteobacteria</taxon>
        <taxon>Neisseriales</taxon>
        <taxon>Chitinibacteraceae</taxon>
        <taxon>Chitinilyticum</taxon>
    </lineage>
</organism>
<comment type="subcellular location">
    <subcellularLocation>
        <location evidence="9">Cell outer membrane</location>
        <topology evidence="9">Lipid-anchor</topology>
    </subcellularLocation>
    <subcellularLocation>
        <location evidence="9">Bacterial flagellum basal body</location>
    </subcellularLocation>
    <subcellularLocation>
        <location evidence="2">Membrane</location>
    </subcellularLocation>
</comment>
<reference evidence="10 11" key="1">
    <citation type="submission" date="2020-10" db="EMBL/GenBank/DDBJ databases">
        <title>The genome sequence of Chitinilyticum litopenaei 4Y14.</title>
        <authorList>
            <person name="Liu Y."/>
        </authorList>
    </citation>
    <scope>NUCLEOTIDE SEQUENCE [LARGE SCALE GENOMIC DNA]</scope>
    <source>
        <strain evidence="10 11">4Y14</strain>
    </source>
</reference>
<keyword evidence="7 9" id="KW-0975">Bacterial flagellum</keyword>
<proteinExistence type="inferred from homology"/>
<dbReference type="PROSITE" id="PS51257">
    <property type="entry name" value="PROKAR_LIPOPROTEIN"/>
    <property type="match status" value="1"/>
</dbReference>
<evidence type="ECO:0000256" key="7">
    <source>
        <dbReference type="ARBA" id="ARBA00023143"/>
    </source>
</evidence>
<dbReference type="InterPro" id="IPR000527">
    <property type="entry name" value="Flag_Lring"/>
</dbReference>
<evidence type="ECO:0000256" key="3">
    <source>
        <dbReference type="ARBA" id="ARBA00006929"/>
    </source>
</evidence>
<evidence type="ECO:0000256" key="4">
    <source>
        <dbReference type="ARBA" id="ARBA00011439"/>
    </source>
</evidence>
<dbReference type="Proteomes" id="UP000604481">
    <property type="component" value="Unassembled WGS sequence"/>
</dbReference>
<sequence>MRVFQLGWLICIGVLALLLQGCVAPATIVTKPVTAKPQPQASVESQNGSIYQASTARLLFEEPNARFVGDVLMITLEENLTAANKANSKTDRSGKLSVSGSGSAPYFPNALEKLFNASITASGSNVYDGSGETNSTNTIRGSIAVTVIDVYPNGNLQVGGEKQISVNGEINTLRFTGVINPRDVKAGNTVSSTRVADARIEQVGVGAIGDANTMGWLQRFFLTAWPF</sequence>
<keyword evidence="8 9" id="KW-0998">Cell outer membrane</keyword>
<comment type="caution">
    <text evidence="10">The sequence shown here is derived from an EMBL/GenBank/DDBJ whole genome shotgun (WGS) entry which is preliminary data.</text>
</comment>
<evidence type="ECO:0000256" key="1">
    <source>
        <dbReference type="ARBA" id="ARBA00002591"/>
    </source>
</evidence>
<dbReference type="PANTHER" id="PTHR34933">
    <property type="entry name" value="FLAGELLAR L-RING PROTEIN"/>
    <property type="match status" value="1"/>
</dbReference>
<gene>
    <name evidence="9" type="primary">flgH</name>
    <name evidence="10" type="ORF">INR99_15610</name>
</gene>
<dbReference type="GO" id="GO:0009427">
    <property type="term" value="C:bacterial-type flagellum basal body, distal rod, L ring"/>
    <property type="evidence" value="ECO:0007669"/>
    <property type="project" value="InterPro"/>
</dbReference>
<dbReference type="RefSeq" id="WP_194117314.1">
    <property type="nucleotide sequence ID" value="NZ_JADFUA010000013.1"/>
</dbReference>
<dbReference type="EMBL" id="JADFUA010000013">
    <property type="protein sequence ID" value="MBE9610766.1"/>
    <property type="molecule type" value="Genomic_DNA"/>
</dbReference>
<keyword evidence="11" id="KW-1185">Reference proteome</keyword>
<dbReference type="GO" id="GO:0071973">
    <property type="term" value="P:bacterial-type flagellum-dependent cell motility"/>
    <property type="evidence" value="ECO:0007669"/>
    <property type="project" value="InterPro"/>
</dbReference>
<evidence type="ECO:0000313" key="10">
    <source>
        <dbReference type="EMBL" id="MBE9610766.1"/>
    </source>
</evidence>
<dbReference type="PRINTS" id="PR01008">
    <property type="entry name" value="FLGLRINGFLGH"/>
</dbReference>
<dbReference type="GO" id="GO:0009279">
    <property type="term" value="C:cell outer membrane"/>
    <property type="evidence" value="ECO:0007669"/>
    <property type="project" value="UniProtKB-SubCell"/>
</dbReference>
<evidence type="ECO:0000256" key="2">
    <source>
        <dbReference type="ARBA" id="ARBA00004370"/>
    </source>
</evidence>
<dbReference type="Pfam" id="PF02107">
    <property type="entry name" value="FlgH"/>
    <property type="match status" value="1"/>
</dbReference>
<name>A0A8J7K2P4_9NEIS</name>
<dbReference type="HAMAP" id="MF_00415">
    <property type="entry name" value="FlgH"/>
    <property type="match status" value="1"/>
</dbReference>